<dbReference type="Proteomes" id="UP001500945">
    <property type="component" value="Unassembled WGS sequence"/>
</dbReference>
<dbReference type="GO" id="GO:0016787">
    <property type="term" value="F:hydrolase activity"/>
    <property type="evidence" value="ECO:0007669"/>
    <property type="project" value="UniProtKB-KW"/>
</dbReference>
<organism evidence="2 3">
    <name type="scientific">Fodinibacter luteus</name>
    <dbReference type="NCBI Taxonomy" id="552064"/>
    <lineage>
        <taxon>Bacteria</taxon>
        <taxon>Bacillati</taxon>
        <taxon>Actinomycetota</taxon>
        <taxon>Actinomycetes</taxon>
        <taxon>Micrococcales</taxon>
        <taxon>Intrasporangiaceae</taxon>
        <taxon>Fodinibacter (ex Wang et al. 2009)</taxon>
    </lineage>
</organism>
<dbReference type="InterPro" id="IPR002925">
    <property type="entry name" value="Dienelactn_hydro"/>
</dbReference>
<dbReference type="InterPro" id="IPR029058">
    <property type="entry name" value="AB_hydrolase_fold"/>
</dbReference>
<evidence type="ECO:0000313" key="3">
    <source>
        <dbReference type="Proteomes" id="UP001500945"/>
    </source>
</evidence>
<dbReference type="EMBL" id="BAABGM010000025">
    <property type="protein sequence ID" value="GAA4412824.1"/>
    <property type="molecule type" value="Genomic_DNA"/>
</dbReference>
<dbReference type="InterPro" id="IPR051049">
    <property type="entry name" value="Dienelactone_hydrolase-like"/>
</dbReference>
<dbReference type="Pfam" id="PF01738">
    <property type="entry name" value="DLH"/>
    <property type="match status" value="1"/>
</dbReference>
<dbReference type="SUPFAM" id="SSF53474">
    <property type="entry name" value="alpha/beta-Hydrolases"/>
    <property type="match status" value="1"/>
</dbReference>
<proteinExistence type="predicted"/>
<dbReference type="Gene3D" id="3.40.50.1820">
    <property type="entry name" value="alpha/beta hydrolase"/>
    <property type="match status" value="1"/>
</dbReference>
<evidence type="ECO:0000313" key="2">
    <source>
        <dbReference type="EMBL" id="GAA4412824.1"/>
    </source>
</evidence>
<keyword evidence="3" id="KW-1185">Reference proteome</keyword>
<accession>A0ABP8KQF2</accession>
<evidence type="ECO:0000259" key="1">
    <source>
        <dbReference type="Pfam" id="PF01738"/>
    </source>
</evidence>
<protein>
    <submittedName>
        <fullName evidence="2">Dienelactone hydrolase family protein</fullName>
    </submittedName>
</protein>
<reference evidence="3" key="1">
    <citation type="journal article" date="2019" name="Int. J. Syst. Evol. Microbiol.">
        <title>The Global Catalogue of Microorganisms (GCM) 10K type strain sequencing project: providing services to taxonomists for standard genome sequencing and annotation.</title>
        <authorList>
            <consortium name="The Broad Institute Genomics Platform"/>
            <consortium name="The Broad Institute Genome Sequencing Center for Infectious Disease"/>
            <person name="Wu L."/>
            <person name="Ma J."/>
        </authorList>
    </citation>
    <scope>NUCLEOTIDE SEQUENCE [LARGE SCALE GENOMIC DNA]</scope>
    <source>
        <strain evidence="3">JCM 17809</strain>
    </source>
</reference>
<dbReference type="PANTHER" id="PTHR46623">
    <property type="entry name" value="CARBOXYMETHYLENEBUTENOLIDASE-RELATED"/>
    <property type="match status" value="1"/>
</dbReference>
<gene>
    <name evidence="2" type="ORF">GCM10023168_35100</name>
</gene>
<keyword evidence="2" id="KW-0378">Hydrolase</keyword>
<dbReference type="PANTHER" id="PTHR46623:SF6">
    <property type="entry name" value="ALPHA_BETA-HYDROLASES SUPERFAMILY PROTEIN"/>
    <property type="match status" value="1"/>
</dbReference>
<feature type="domain" description="Dienelactone hydrolase" evidence="1">
    <location>
        <begin position="8"/>
        <end position="227"/>
    </location>
</feature>
<name>A0ABP8KQF2_9MICO</name>
<comment type="caution">
    <text evidence="2">The sequence shown here is derived from an EMBL/GenBank/DDBJ whole genome shotgun (WGS) entry which is preliminary data.</text>
</comment>
<sequence>MTTVGDLPAYRAVPSGVGPWPGVVLVHEAFGLDDVMRRSADRVAAMGFVVLAPDLLARGRRPVCLARTFAAIGRGRGRAFEDLEATRTALLDDAPCSGAVGVIGFCMGGSFALLLAGRPGWDAASVNYGILPRDLDVLEGACPVVASYGGRDLLLRGAARRLEGALEARRVPHDVEEYPGAGHSFLNDADNAPWYAAPVSRLLLRAGPQPASAEHAWGRIEAFLHDHLGP</sequence>